<dbReference type="EMBL" id="CP019645">
    <property type="protein sequence ID" value="AQQ59129.1"/>
    <property type="molecule type" value="Genomic_DNA"/>
</dbReference>
<dbReference type="KEGG" id="hbl:XJ32_02285"/>
<proteinExistence type="predicted"/>
<evidence type="ECO:0000313" key="2">
    <source>
        <dbReference type="Proteomes" id="UP000188298"/>
    </source>
</evidence>
<sequence>MGGCGRDYHKSEMPRIYVNTKTRNKKPFFLHSCNAYDSSILAIFPKFKVDSTMLQKICDKLNNTDWQEISFVYDGRFLFSQRSLENVMSDSSFNALGSVPIR</sequence>
<reference evidence="1 2" key="1">
    <citation type="submission" date="2017-02" db="EMBL/GenBank/DDBJ databases">
        <title>Whole genome sequencing of Helicobacter bilis strain AAQJH.</title>
        <authorList>
            <person name="Conlan S."/>
            <person name="Thomas P.J."/>
            <person name="Mullikin J."/>
            <person name="Palmore T.N."/>
            <person name="Frank K.M."/>
            <person name="Segre J.A."/>
        </authorList>
    </citation>
    <scope>NUCLEOTIDE SEQUENCE [LARGE SCALE GENOMIC DNA]</scope>
    <source>
        <strain evidence="1 2">AAQJH</strain>
    </source>
</reference>
<evidence type="ECO:0000313" key="1">
    <source>
        <dbReference type="EMBL" id="AQQ59129.1"/>
    </source>
</evidence>
<name>A0A1Q2LFC3_9HELI</name>
<dbReference type="Proteomes" id="UP000188298">
    <property type="component" value="Chromosome"/>
</dbReference>
<accession>A0A1Q2LFC3</accession>
<protein>
    <submittedName>
        <fullName evidence="1">Uncharacterized protein</fullName>
    </submittedName>
</protein>
<dbReference type="AlphaFoldDB" id="A0A1Q2LFC3"/>
<gene>
    <name evidence="1" type="ORF">XJ32_02285</name>
</gene>
<organism evidence="1 2">
    <name type="scientific">Helicobacter bilis</name>
    <dbReference type="NCBI Taxonomy" id="37372"/>
    <lineage>
        <taxon>Bacteria</taxon>
        <taxon>Pseudomonadati</taxon>
        <taxon>Campylobacterota</taxon>
        <taxon>Epsilonproteobacteria</taxon>
        <taxon>Campylobacterales</taxon>
        <taxon>Helicobacteraceae</taxon>
        <taxon>Helicobacter</taxon>
    </lineage>
</organism>